<protein>
    <submittedName>
        <fullName evidence="1">Uncharacterized protein</fullName>
    </submittedName>
</protein>
<proteinExistence type="predicted"/>
<dbReference type="AlphaFoldDB" id="A0A2P2Q402"/>
<organism evidence="1">
    <name type="scientific">Rhizophora mucronata</name>
    <name type="common">Asiatic mangrove</name>
    <dbReference type="NCBI Taxonomy" id="61149"/>
    <lineage>
        <taxon>Eukaryota</taxon>
        <taxon>Viridiplantae</taxon>
        <taxon>Streptophyta</taxon>
        <taxon>Embryophyta</taxon>
        <taxon>Tracheophyta</taxon>
        <taxon>Spermatophyta</taxon>
        <taxon>Magnoliopsida</taxon>
        <taxon>eudicotyledons</taxon>
        <taxon>Gunneridae</taxon>
        <taxon>Pentapetalae</taxon>
        <taxon>rosids</taxon>
        <taxon>fabids</taxon>
        <taxon>Malpighiales</taxon>
        <taxon>Rhizophoraceae</taxon>
        <taxon>Rhizophora</taxon>
    </lineage>
</organism>
<evidence type="ECO:0000313" key="1">
    <source>
        <dbReference type="EMBL" id="MBX61727.1"/>
    </source>
</evidence>
<sequence>MYCPISPVCASEKILPLLWFKIDNSDVTLDLYSPILCLDSYYPRVNVSQRGLLCRIPWNFT</sequence>
<name>A0A2P2Q402_RHIMU</name>
<dbReference type="EMBL" id="GGEC01081243">
    <property type="protein sequence ID" value="MBX61727.1"/>
    <property type="molecule type" value="Transcribed_RNA"/>
</dbReference>
<accession>A0A2P2Q402</accession>
<reference evidence="1" key="1">
    <citation type="submission" date="2018-02" db="EMBL/GenBank/DDBJ databases">
        <title>Rhizophora mucronata_Transcriptome.</title>
        <authorList>
            <person name="Meera S.P."/>
            <person name="Sreeshan A."/>
            <person name="Augustine A."/>
        </authorList>
    </citation>
    <scope>NUCLEOTIDE SEQUENCE</scope>
    <source>
        <tissue evidence="1">Leaf</tissue>
    </source>
</reference>